<protein>
    <submittedName>
        <fullName evidence="1">Crp/Fnr family transcriptional regulator</fullName>
    </submittedName>
</protein>
<name>A0ABZ1BXG3_9FIRM</name>
<sequence length="188" mass="20822">MTVSWPALQLAGAIDRFLALPGARYVKLEGRAFHVLHIGDDGYVWLVVSGWLLGMRGNAEGRLKGTGLFGPGDLLGMSSLGGNVREVPFYSIGETEVIQVSRLALDRAVERDDTLCRWLLKYMCMRYSELLDELEVSTLLPLRQRIEAFERKLTQKMPVSVERPVPQTVLAWAVGGHPVSVCRALKGA</sequence>
<organism evidence="1 2">
    <name type="scientific">Carboxydichorda subterranea</name>
    <dbReference type="NCBI Taxonomy" id="3109565"/>
    <lineage>
        <taxon>Bacteria</taxon>
        <taxon>Bacillati</taxon>
        <taxon>Bacillota</taxon>
        <taxon>Limnochordia</taxon>
        <taxon>Limnochordales</taxon>
        <taxon>Geochordaceae</taxon>
        <taxon>Carboxydichorda</taxon>
    </lineage>
</organism>
<dbReference type="SUPFAM" id="SSF51206">
    <property type="entry name" value="cAMP-binding domain-like"/>
    <property type="match status" value="1"/>
</dbReference>
<dbReference type="RefSeq" id="WP_324716756.1">
    <property type="nucleotide sequence ID" value="NZ_CP141615.1"/>
</dbReference>
<evidence type="ECO:0000313" key="2">
    <source>
        <dbReference type="Proteomes" id="UP001332192"/>
    </source>
</evidence>
<gene>
    <name evidence="1" type="ORF">U7230_00260</name>
</gene>
<dbReference type="Proteomes" id="UP001332192">
    <property type="component" value="Chromosome"/>
</dbReference>
<evidence type="ECO:0000313" key="1">
    <source>
        <dbReference type="EMBL" id="WRP17486.1"/>
    </source>
</evidence>
<dbReference type="InterPro" id="IPR018490">
    <property type="entry name" value="cNMP-bd_dom_sf"/>
</dbReference>
<reference evidence="1 2" key="1">
    <citation type="journal article" date="2024" name="Front. Microbiol.">
        <title>Novel thermophilic genera Geochorda gen. nov. and Carboxydochorda gen. nov. from the deep terrestrial subsurface reveal the ecophysiological diversity in the class Limnochordia.</title>
        <authorList>
            <person name="Karnachuk O.V."/>
            <person name="Lukina A.P."/>
            <person name="Avakyan M.R."/>
            <person name="Kadnikov V.V."/>
            <person name="Begmatov S."/>
            <person name="Beletsky A.V."/>
            <person name="Vlasova K.G."/>
            <person name="Novikov A.A."/>
            <person name="Shcherbakova V.A."/>
            <person name="Mardanov A.V."/>
            <person name="Ravin N.V."/>
        </authorList>
    </citation>
    <scope>NUCLEOTIDE SEQUENCE [LARGE SCALE GENOMIC DNA]</scope>
    <source>
        <strain evidence="1 2">L945</strain>
    </source>
</reference>
<keyword evidence="2" id="KW-1185">Reference proteome</keyword>
<accession>A0ABZ1BXG3</accession>
<proteinExistence type="predicted"/>
<dbReference type="InterPro" id="IPR014710">
    <property type="entry name" value="RmlC-like_jellyroll"/>
</dbReference>
<dbReference type="Gene3D" id="2.60.120.10">
    <property type="entry name" value="Jelly Rolls"/>
    <property type="match status" value="1"/>
</dbReference>
<dbReference type="EMBL" id="CP141615">
    <property type="protein sequence ID" value="WRP17486.1"/>
    <property type="molecule type" value="Genomic_DNA"/>
</dbReference>